<dbReference type="EMBL" id="CAICTM010000766">
    <property type="protein sequence ID" value="CAB9516202.1"/>
    <property type="molecule type" value="Genomic_DNA"/>
</dbReference>
<evidence type="ECO:0000256" key="2">
    <source>
        <dbReference type="SAM" id="MobiDB-lite"/>
    </source>
</evidence>
<evidence type="ECO:0000313" key="4">
    <source>
        <dbReference type="Proteomes" id="UP001153069"/>
    </source>
</evidence>
<comment type="caution">
    <text evidence="3">The sequence shown here is derived from an EMBL/GenBank/DDBJ whole genome shotgun (WGS) entry which is preliminary data.</text>
</comment>
<feature type="region of interest" description="Disordered" evidence="2">
    <location>
        <begin position="180"/>
        <end position="244"/>
    </location>
</feature>
<dbReference type="Pfam" id="PF01652">
    <property type="entry name" value="IF4E"/>
    <property type="match status" value="1"/>
</dbReference>
<sequence>MAAVAATPLDSGFKFSYMRRGKAAAATTTKEGEQPATPTENVVHPYENSIKTLATVDTVEEFWSVYDYLKRPNTLPTTTDYHFFRSHIKPTWEDKGNEKGGKWIIRLPKGLASRYFEEILLAIIGNQVPGVTPDEICGVVISIRYSEDILGIWNKTADREVIGLLRDAIKKVLQLPPQASMEYKPHQTSIQDKSSFRNTQVWKPKSAEGRERSDSRGEPTPRRSSGSAWTDERKKSRGDKSSWR</sequence>
<dbReference type="OrthoDB" id="590761at2759"/>
<dbReference type="InterPro" id="IPR019770">
    <property type="entry name" value="TIF_eIF_4E_CS"/>
</dbReference>
<feature type="compositionally biased region" description="Basic and acidic residues" evidence="2">
    <location>
        <begin position="230"/>
        <end position="244"/>
    </location>
</feature>
<organism evidence="3 4">
    <name type="scientific">Seminavis robusta</name>
    <dbReference type="NCBI Taxonomy" id="568900"/>
    <lineage>
        <taxon>Eukaryota</taxon>
        <taxon>Sar</taxon>
        <taxon>Stramenopiles</taxon>
        <taxon>Ochrophyta</taxon>
        <taxon>Bacillariophyta</taxon>
        <taxon>Bacillariophyceae</taxon>
        <taxon>Bacillariophycidae</taxon>
        <taxon>Naviculales</taxon>
        <taxon>Naviculaceae</taxon>
        <taxon>Seminavis</taxon>
    </lineage>
</organism>
<dbReference type="PANTHER" id="PTHR11960:SF18">
    <property type="entry name" value="EUKARYOTIC TRANSLATION INITIATION FACTOR 4E HOMOLOGOUS PROTEIN, ISOFORM B"/>
    <property type="match status" value="1"/>
</dbReference>
<proteinExistence type="inferred from homology"/>
<keyword evidence="4" id="KW-1185">Reference proteome</keyword>
<keyword evidence="1" id="KW-0396">Initiation factor</keyword>
<name>A0A9N8E7J3_9STRA</name>
<gene>
    <name evidence="3" type="ORF">SEMRO_767_G199490.1</name>
</gene>
<dbReference type="GO" id="GO:0016281">
    <property type="term" value="C:eukaryotic translation initiation factor 4F complex"/>
    <property type="evidence" value="ECO:0007669"/>
    <property type="project" value="TreeGrafter"/>
</dbReference>
<evidence type="ECO:0000256" key="1">
    <source>
        <dbReference type="RuleBase" id="RU004374"/>
    </source>
</evidence>
<keyword evidence="1" id="KW-0694">RNA-binding</keyword>
<dbReference type="PANTHER" id="PTHR11960">
    <property type="entry name" value="EUKARYOTIC TRANSLATION INITIATION FACTOR 4E RELATED"/>
    <property type="match status" value="1"/>
</dbReference>
<dbReference type="GO" id="GO:0000340">
    <property type="term" value="F:RNA 7-methylguanosine cap binding"/>
    <property type="evidence" value="ECO:0007669"/>
    <property type="project" value="TreeGrafter"/>
</dbReference>
<reference evidence="3" key="1">
    <citation type="submission" date="2020-06" db="EMBL/GenBank/DDBJ databases">
        <authorList>
            <consortium name="Plant Systems Biology data submission"/>
        </authorList>
    </citation>
    <scope>NUCLEOTIDE SEQUENCE</scope>
    <source>
        <strain evidence="3">D6</strain>
    </source>
</reference>
<dbReference type="InterPro" id="IPR001040">
    <property type="entry name" value="TIF_eIF_4E"/>
</dbReference>
<evidence type="ECO:0000313" key="3">
    <source>
        <dbReference type="EMBL" id="CAB9516202.1"/>
    </source>
</evidence>
<dbReference type="Gene3D" id="3.30.760.10">
    <property type="entry name" value="RNA Cap, Translation Initiation Factor Eif4e"/>
    <property type="match status" value="1"/>
</dbReference>
<feature type="compositionally biased region" description="Polar residues" evidence="2">
    <location>
        <begin position="186"/>
        <end position="201"/>
    </location>
</feature>
<dbReference type="PROSITE" id="PS00813">
    <property type="entry name" value="IF4E"/>
    <property type="match status" value="1"/>
</dbReference>
<comment type="similarity">
    <text evidence="1">Belongs to the eukaryotic initiation factor 4E family.</text>
</comment>
<keyword evidence="1" id="KW-0648">Protein biosynthesis</keyword>
<accession>A0A9N8E7J3</accession>
<dbReference type="SUPFAM" id="SSF55418">
    <property type="entry name" value="eIF4e-like"/>
    <property type="match status" value="1"/>
</dbReference>
<dbReference type="InterPro" id="IPR023398">
    <property type="entry name" value="TIF_eIF4e-like"/>
</dbReference>
<protein>
    <submittedName>
        <fullName evidence="3">4E type 2</fullName>
    </submittedName>
</protein>
<dbReference type="AlphaFoldDB" id="A0A9N8E7J3"/>
<feature type="compositionally biased region" description="Basic and acidic residues" evidence="2">
    <location>
        <begin position="205"/>
        <end position="221"/>
    </location>
</feature>
<dbReference type="Proteomes" id="UP001153069">
    <property type="component" value="Unassembled WGS sequence"/>
</dbReference>
<dbReference type="GO" id="GO:0003743">
    <property type="term" value="F:translation initiation factor activity"/>
    <property type="evidence" value="ECO:0007669"/>
    <property type="project" value="UniProtKB-KW"/>
</dbReference>